<protein>
    <recommendedName>
        <fullName evidence="1">HMA domain-containing protein</fullName>
    </recommendedName>
</protein>
<evidence type="ECO:0000313" key="3">
    <source>
        <dbReference type="Proteomes" id="UP000603912"/>
    </source>
</evidence>
<reference evidence="2" key="2">
    <citation type="submission" date="2020-09" db="EMBL/GenBank/DDBJ databases">
        <authorList>
            <person name="Sun Q."/>
            <person name="Zhou Y."/>
        </authorList>
    </citation>
    <scope>NUCLEOTIDE SEQUENCE</scope>
    <source>
        <strain evidence="2">CGMCC 1.12214</strain>
    </source>
</reference>
<reference evidence="2" key="1">
    <citation type="journal article" date="2014" name="Int. J. Syst. Evol. Microbiol.">
        <title>Complete genome sequence of Corynebacterium casei LMG S-19264T (=DSM 44701T), isolated from a smear-ripened cheese.</title>
        <authorList>
            <consortium name="US DOE Joint Genome Institute (JGI-PGF)"/>
            <person name="Walter F."/>
            <person name="Albersmeier A."/>
            <person name="Kalinowski J."/>
            <person name="Ruckert C."/>
        </authorList>
    </citation>
    <scope>NUCLEOTIDE SEQUENCE</scope>
    <source>
        <strain evidence="2">CGMCC 1.12214</strain>
    </source>
</reference>
<dbReference type="SUPFAM" id="SSF55008">
    <property type="entry name" value="HMA, heavy metal-associated domain"/>
    <property type="match status" value="1"/>
</dbReference>
<name>A0A917I6G0_9HYPH</name>
<sequence>MTANSKAAMTHVGAEVVRVRDMRCGRCVAAITGAIQAKWPFAAVRADLAGETISVSGMEVGADLRGVIRAAGYTPAG</sequence>
<evidence type="ECO:0000259" key="1">
    <source>
        <dbReference type="Pfam" id="PF00403"/>
    </source>
</evidence>
<dbReference type="Gene3D" id="3.30.70.100">
    <property type="match status" value="1"/>
</dbReference>
<dbReference type="AlphaFoldDB" id="A0A917I6G0"/>
<dbReference type="RefSeq" id="WP_188517848.1">
    <property type="nucleotide sequence ID" value="NZ_BMES01000002.1"/>
</dbReference>
<proteinExistence type="predicted"/>
<organism evidence="2 3">
    <name type="scientific">Alsobacter metallidurans</name>
    <dbReference type="NCBI Taxonomy" id="340221"/>
    <lineage>
        <taxon>Bacteria</taxon>
        <taxon>Pseudomonadati</taxon>
        <taxon>Pseudomonadota</taxon>
        <taxon>Alphaproteobacteria</taxon>
        <taxon>Hyphomicrobiales</taxon>
        <taxon>Alsobacteraceae</taxon>
        <taxon>Alsobacter</taxon>
    </lineage>
</organism>
<feature type="domain" description="HMA" evidence="1">
    <location>
        <begin position="16"/>
        <end position="74"/>
    </location>
</feature>
<dbReference type="EMBL" id="BMES01000002">
    <property type="protein sequence ID" value="GGH19402.1"/>
    <property type="molecule type" value="Genomic_DNA"/>
</dbReference>
<evidence type="ECO:0000313" key="2">
    <source>
        <dbReference type="EMBL" id="GGH19402.1"/>
    </source>
</evidence>
<gene>
    <name evidence="2" type="ORF">GCM10007036_22280</name>
</gene>
<dbReference type="Pfam" id="PF00403">
    <property type="entry name" value="HMA"/>
    <property type="match status" value="1"/>
</dbReference>
<keyword evidence="3" id="KW-1185">Reference proteome</keyword>
<accession>A0A917I6G0</accession>
<dbReference type="Proteomes" id="UP000603912">
    <property type="component" value="Unassembled WGS sequence"/>
</dbReference>
<dbReference type="InterPro" id="IPR006121">
    <property type="entry name" value="HMA_dom"/>
</dbReference>
<comment type="caution">
    <text evidence="2">The sequence shown here is derived from an EMBL/GenBank/DDBJ whole genome shotgun (WGS) entry which is preliminary data.</text>
</comment>
<dbReference type="InterPro" id="IPR036163">
    <property type="entry name" value="HMA_dom_sf"/>
</dbReference>
<dbReference type="GO" id="GO:0046872">
    <property type="term" value="F:metal ion binding"/>
    <property type="evidence" value="ECO:0007669"/>
    <property type="project" value="InterPro"/>
</dbReference>